<dbReference type="EC" id="5.4.99.-" evidence="5"/>
<comment type="catalytic activity">
    <reaction evidence="5">
        <text>a uridine in RNA = a pseudouridine in RNA</text>
        <dbReference type="Rhea" id="RHEA:48348"/>
        <dbReference type="Rhea" id="RHEA-COMP:12068"/>
        <dbReference type="Rhea" id="RHEA-COMP:12069"/>
        <dbReference type="ChEBI" id="CHEBI:65314"/>
        <dbReference type="ChEBI" id="CHEBI:65315"/>
    </reaction>
</comment>
<evidence type="ECO:0000256" key="2">
    <source>
        <dbReference type="ARBA" id="ARBA00023235"/>
    </source>
</evidence>
<dbReference type="Pfam" id="PF00849">
    <property type="entry name" value="PseudoU_synth_2"/>
    <property type="match status" value="1"/>
</dbReference>
<dbReference type="PROSITE" id="PS50889">
    <property type="entry name" value="S4"/>
    <property type="match status" value="1"/>
</dbReference>
<reference evidence="7" key="1">
    <citation type="journal article" date="2020" name="mSystems">
        <title>Genome- and Community-Level Interaction Insights into Carbon Utilization and Element Cycling Functions of Hydrothermarchaeota in Hydrothermal Sediment.</title>
        <authorList>
            <person name="Zhou Z."/>
            <person name="Liu Y."/>
            <person name="Xu W."/>
            <person name="Pan J."/>
            <person name="Luo Z.H."/>
            <person name="Li M."/>
        </authorList>
    </citation>
    <scope>NUCLEOTIDE SEQUENCE [LARGE SCALE GENOMIC DNA]</scope>
    <source>
        <strain evidence="7">SpSt-1182</strain>
    </source>
</reference>
<dbReference type="GO" id="GO:0120159">
    <property type="term" value="F:rRNA pseudouridine synthase activity"/>
    <property type="evidence" value="ECO:0007669"/>
    <property type="project" value="UniProtKB-ARBA"/>
</dbReference>
<dbReference type="GO" id="GO:0000455">
    <property type="term" value="P:enzyme-directed rRNA pseudouridine synthesis"/>
    <property type="evidence" value="ECO:0007669"/>
    <property type="project" value="UniProtKB-ARBA"/>
</dbReference>
<feature type="active site" evidence="3">
    <location>
        <position position="133"/>
    </location>
</feature>
<evidence type="ECO:0000313" key="7">
    <source>
        <dbReference type="EMBL" id="HDR00510.1"/>
    </source>
</evidence>
<dbReference type="InterPro" id="IPR006224">
    <property type="entry name" value="PsdUridine_synth_RluA-like_CS"/>
</dbReference>
<dbReference type="CDD" id="cd00165">
    <property type="entry name" value="S4"/>
    <property type="match status" value="1"/>
</dbReference>
<dbReference type="AlphaFoldDB" id="A0A7V0T7B2"/>
<protein>
    <recommendedName>
        <fullName evidence="5">Pseudouridine synthase</fullName>
        <ecNumber evidence="5">5.4.99.-</ecNumber>
    </recommendedName>
</protein>
<dbReference type="GO" id="GO:0003723">
    <property type="term" value="F:RNA binding"/>
    <property type="evidence" value="ECO:0007669"/>
    <property type="project" value="UniProtKB-KW"/>
</dbReference>
<dbReference type="Proteomes" id="UP000885672">
    <property type="component" value="Unassembled WGS sequence"/>
</dbReference>
<evidence type="ECO:0000259" key="6">
    <source>
        <dbReference type="SMART" id="SM00363"/>
    </source>
</evidence>
<dbReference type="InterPro" id="IPR050188">
    <property type="entry name" value="RluA_PseudoU_synthase"/>
</dbReference>
<dbReference type="NCBIfam" id="TIGR00005">
    <property type="entry name" value="rluA_subfam"/>
    <property type="match status" value="1"/>
</dbReference>
<comment type="similarity">
    <text evidence="1 5">Belongs to the pseudouridine synthase RluA family.</text>
</comment>
<keyword evidence="2 5" id="KW-0413">Isomerase</keyword>
<dbReference type="SUPFAM" id="SSF55120">
    <property type="entry name" value="Pseudouridine synthase"/>
    <property type="match status" value="1"/>
</dbReference>
<dbReference type="EMBL" id="DSBX01000365">
    <property type="protein sequence ID" value="HDR00510.1"/>
    <property type="molecule type" value="Genomic_DNA"/>
</dbReference>
<dbReference type="Gene3D" id="3.30.2350.10">
    <property type="entry name" value="Pseudouridine synthase"/>
    <property type="match status" value="1"/>
</dbReference>
<dbReference type="InterPro" id="IPR006225">
    <property type="entry name" value="PsdUridine_synth_RluC/D"/>
</dbReference>
<feature type="domain" description="RNA-binding S4" evidence="6">
    <location>
        <begin position="9"/>
        <end position="66"/>
    </location>
</feature>
<accession>A0A7V0T7B2</accession>
<keyword evidence="4" id="KW-0694">RNA-binding</keyword>
<dbReference type="PANTHER" id="PTHR21600">
    <property type="entry name" value="MITOCHONDRIAL RNA PSEUDOURIDINE SYNTHASE"/>
    <property type="match status" value="1"/>
</dbReference>
<proteinExistence type="inferred from homology"/>
<dbReference type="Gene3D" id="3.10.290.10">
    <property type="entry name" value="RNA-binding S4 domain"/>
    <property type="match status" value="1"/>
</dbReference>
<sequence>MASDRLWGKRLDQYLVLSGLGVSRSRAARLIEEGRVLVNGGPAKPAYRVKPGDVISAGFEAEPELTIEPQRMPLDIVFEDDDVVVINKPAGLVVHPARGNRTGTLVNGLLYHCKNLPLRDDSAIRPGVVHRLDKETTGLLMFAKTDAALTGLGRQIQLRTVVREYAAFAWGDFELEAGTVDAPIGRHVIDRTRMAVTPFAAKTAVTHYQVFRRYDVCTYLRLRLKTGRTHQIRVHLQHLGHPVVGDPEYGGRSPSVVRFRQHQEPYRELMGIIRRQALHAARLGFHHPRTGRYLEFGSPLPEDMNRLLLYLEEYRKRCGHPK</sequence>
<evidence type="ECO:0000256" key="3">
    <source>
        <dbReference type="PIRSR" id="PIRSR606225-1"/>
    </source>
</evidence>
<dbReference type="InterPro" id="IPR020103">
    <property type="entry name" value="PsdUridine_synth_cat_dom_sf"/>
</dbReference>
<dbReference type="InterPro" id="IPR036986">
    <property type="entry name" value="S4_RNA-bd_sf"/>
</dbReference>
<evidence type="ECO:0000256" key="5">
    <source>
        <dbReference type="RuleBase" id="RU362028"/>
    </source>
</evidence>
<dbReference type="SUPFAM" id="SSF55174">
    <property type="entry name" value="Alpha-L RNA-binding motif"/>
    <property type="match status" value="1"/>
</dbReference>
<dbReference type="InterPro" id="IPR002942">
    <property type="entry name" value="S4_RNA-bd"/>
</dbReference>
<comment type="caution">
    <text evidence="7">The sequence shown here is derived from an EMBL/GenBank/DDBJ whole genome shotgun (WGS) entry which is preliminary data.</text>
</comment>
<organism evidence="7">
    <name type="scientific">candidate division WOR-3 bacterium</name>
    <dbReference type="NCBI Taxonomy" id="2052148"/>
    <lineage>
        <taxon>Bacteria</taxon>
        <taxon>Bacteria division WOR-3</taxon>
    </lineage>
</organism>
<comment type="function">
    <text evidence="5">Responsible for synthesis of pseudouridine from uracil.</text>
</comment>
<dbReference type="CDD" id="cd02869">
    <property type="entry name" value="PseudoU_synth_RluA_like"/>
    <property type="match status" value="1"/>
</dbReference>
<dbReference type="SMART" id="SM00363">
    <property type="entry name" value="S4"/>
    <property type="match status" value="1"/>
</dbReference>
<evidence type="ECO:0000256" key="4">
    <source>
        <dbReference type="PROSITE-ProRule" id="PRU00182"/>
    </source>
</evidence>
<gene>
    <name evidence="7" type="ORF">ENN51_09555</name>
</gene>
<evidence type="ECO:0000256" key="1">
    <source>
        <dbReference type="ARBA" id="ARBA00010876"/>
    </source>
</evidence>
<dbReference type="Pfam" id="PF01479">
    <property type="entry name" value="S4"/>
    <property type="match status" value="1"/>
</dbReference>
<dbReference type="PANTHER" id="PTHR21600:SF44">
    <property type="entry name" value="RIBOSOMAL LARGE SUBUNIT PSEUDOURIDINE SYNTHASE D"/>
    <property type="match status" value="1"/>
</dbReference>
<name>A0A7V0T7B2_UNCW3</name>
<dbReference type="InterPro" id="IPR006145">
    <property type="entry name" value="PsdUridine_synth_RsuA/RluA"/>
</dbReference>
<dbReference type="PROSITE" id="PS01129">
    <property type="entry name" value="PSI_RLU"/>
    <property type="match status" value="1"/>
</dbReference>